<dbReference type="RefSeq" id="WP_025163495.1">
    <property type="nucleotide sequence ID" value="NZ_AWSQ01000001.1"/>
</dbReference>
<evidence type="ECO:0000256" key="1">
    <source>
        <dbReference type="ARBA" id="ARBA00004196"/>
    </source>
</evidence>
<evidence type="ECO:0000256" key="3">
    <source>
        <dbReference type="ARBA" id="ARBA00022729"/>
    </source>
</evidence>
<name>A0A0A1YL68_9PSED</name>
<evidence type="ECO:0000256" key="5">
    <source>
        <dbReference type="SAM" id="SignalP"/>
    </source>
</evidence>
<feature type="signal peptide" evidence="5">
    <location>
        <begin position="1"/>
        <end position="23"/>
    </location>
</feature>
<dbReference type="InterPro" id="IPR018313">
    <property type="entry name" value="SBP_3_CS"/>
</dbReference>
<dbReference type="OrthoDB" id="9768183at2"/>
<sequence length="252" mass="27222">MNRVMGLATACMLALGGMGAAQAEPLRIATEGAYPPFNYVDSNNELHGFDVDIAKALCSQMQVECTLVAQDWDGIIPALMAKKYDAVVASMVVTEERQKQIGFTDRYYRTRLAVAVPSDSTLADTTPAALDGKIVGAQSSSTQSIYAEDIYGAAGAEVKLYPTQDDANSDLANGRLDAVVNDKFPLLDWLAKSGKDCCKLLGDIQGSDDDVAIAVRKDDQALREQLNKALAEIRANGTYAQIVSQYFPFDIY</sequence>
<dbReference type="AlphaFoldDB" id="A0A0A1YL68"/>
<evidence type="ECO:0000313" key="8">
    <source>
        <dbReference type="Proteomes" id="UP000030063"/>
    </source>
</evidence>
<dbReference type="STRING" id="1395571.TMS3_0101660"/>
<organism evidence="7 8">
    <name type="scientific">Pseudomonas taeanensis MS-3</name>
    <dbReference type="NCBI Taxonomy" id="1395571"/>
    <lineage>
        <taxon>Bacteria</taxon>
        <taxon>Pseudomonadati</taxon>
        <taxon>Pseudomonadota</taxon>
        <taxon>Gammaproteobacteria</taxon>
        <taxon>Pseudomonadales</taxon>
        <taxon>Pseudomonadaceae</taxon>
        <taxon>Pseudomonas</taxon>
    </lineage>
</organism>
<keyword evidence="8" id="KW-1185">Reference proteome</keyword>
<dbReference type="PROSITE" id="PS01039">
    <property type="entry name" value="SBP_BACTERIAL_3"/>
    <property type="match status" value="1"/>
</dbReference>
<dbReference type="Proteomes" id="UP000030063">
    <property type="component" value="Unassembled WGS sequence"/>
</dbReference>
<keyword evidence="3 5" id="KW-0732">Signal</keyword>
<evidence type="ECO:0000259" key="6">
    <source>
        <dbReference type="SMART" id="SM00062"/>
    </source>
</evidence>
<evidence type="ECO:0000313" key="7">
    <source>
        <dbReference type="EMBL" id="KFX70677.1"/>
    </source>
</evidence>
<dbReference type="EMBL" id="AWSQ01000001">
    <property type="protein sequence ID" value="KFX70677.1"/>
    <property type="molecule type" value="Genomic_DNA"/>
</dbReference>
<evidence type="ECO:0000256" key="4">
    <source>
        <dbReference type="RuleBase" id="RU003744"/>
    </source>
</evidence>
<dbReference type="Pfam" id="PF00497">
    <property type="entry name" value="SBP_bac_3"/>
    <property type="match status" value="1"/>
</dbReference>
<comment type="similarity">
    <text evidence="2 4">Belongs to the bacterial solute-binding protein 3 family.</text>
</comment>
<comment type="caution">
    <text evidence="7">The sequence shown here is derived from an EMBL/GenBank/DDBJ whole genome shotgun (WGS) entry which is preliminary data.</text>
</comment>
<dbReference type="SMART" id="SM00062">
    <property type="entry name" value="PBPb"/>
    <property type="match status" value="1"/>
</dbReference>
<proteinExistence type="inferred from homology"/>
<dbReference type="InterPro" id="IPR001638">
    <property type="entry name" value="Solute-binding_3/MltF_N"/>
</dbReference>
<dbReference type="SUPFAM" id="SSF53850">
    <property type="entry name" value="Periplasmic binding protein-like II"/>
    <property type="match status" value="1"/>
</dbReference>
<protein>
    <submittedName>
        <fullName evidence="7">Amino acid ABC transporter</fullName>
    </submittedName>
</protein>
<reference evidence="7 8" key="1">
    <citation type="journal article" date="2014" name="Genome Announc.">
        <title>Draft Genome Sequence of Petroleum Oil-Degrading Marine Bacterium Pseudomonas taeanensis Strain MS-3, Isolated from a Crude Oil-Contaminated Seashore.</title>
        <authorList>
            <person name="Lee S.Y."/>
            <person name="Kim S.H."/>
            <person name="Lee D.G."/>
            <person name="Shin S."/>
            <person name="Yun S.H."/>
            <person name="Choi C.W."/>
            <person name="Chung Y.H."/>
            <person name="Choi J.S."/>
            <person name="Kahng H.Y."/>
            <person name="Kim S.I."/>
        </authorList>
    </citation>
    <scope>NUCLEOTIDE SEQUENCE [LARGE SCALE GENOMIC DNA]</scope>
    <source>
        <strain evidence="7 8">MS-3</strain>
    </source>
</reference>
<dbReference type="Gene3D" id="3.40.190.10">
    <property type="entry name" value="Periplasmic binding protein-like II"/>
    <property type="match status" value="2"/>
</dbReference>
<gene>
    <name evidence="7" type="ORF">TMS3_0101660</name>
</gene>
<dbReference type="eggNOG" id="COG0834">
    <property type="taxonomic scope" value="Bacteria"/>
</dbReference>
<evidence type="ECO:0000256" key="2">
    <source>
        <dbReference type="ARBA" id="ARBA00010333"/>
    </source>
</evidence>
<feature type="domain" description="Solute-binding protein family 3/N-terminal" evidence="6">
    <location>
        <begin position="25"/>
        <end position="250"/>
    </location>
</feature>
<dbReference type="CDD" id="cd13702">
    <property type="entry name" value="PBP2_mlr5654_like"/>
    <property type="match status" value="1"/>
</dbReference>
<feature type="chain" id="PRO_5001995900" evidence="5">
    <location>
        <begin position="24"/>
        <end position="252"/>
    </location>
</feature>
<comment type="subcellular location">
    <subcellularLocation>
        <location evidence="1">Cell envelope</location>
    </subcellularLocation>
</comment>
<accession>A0A0A1YL68</accession>
<dbReference type="PANTHER" id="PTHR35936:SF17">
    <property type="entry name" value="ARGININE-BINDING EXTRACELLULAR PROTEIN ARTP"/>
    <property type="match status" value="1"/>
</dbReference>
<dbReference type="GO" id="GO:0030313">
    <property type="term" value="C:cell envelope"/>
    <property type="evidence" value="ECO:0007669"/>
    <property type="project" value="UniProtKB-SubCell"/>
</dbReference>
<dbReference type="PANTHER" id="PTHR35936">
    <property type="entry name" value="MEMBRANE-BOUND LYTIC MUREIN TRANSGLYCOSYLASE F"/>
    <property type="match status" value="1"/>
</dbReference>